<feature type="region of interest" description="Disordered" evidence="1">
    <location>
        <begin position="1"/>
        <end position="21"/>
    </location>
</feature>
<protein>
    <recommendedName>
        <fullName evidence="2">FHA domain-containing protein</fullName>
    </recommendedName>
</protein>
<dbReference type="EMBL" id="VSWD01000006">
    <property type="protein sequence ID" value="KAK3100264.1"/>
    <property type="molecule type" value="Genomic_DNA"/>
</dbReference>
<dbReference type="InterPro" id="IPR000253">
    <property type="entry name" value="FHA_dom"/>
</dbReference>
<evidence type="ECO:0000313" key="4">
    <source>
        <dbReference type="Proteomes" id="UP001186944"/>
    </source>
</evidence>
<name>A0AA89BXJ8_PINIB</name>
<dbReference type="Proteomes" id="UP001186944">
    <property type="component" value="Unassembled WGS sequence"/>
</dbReference>
<feature type="domain" description="FHA" evidence="2">
    <location>
        <begin position="41"/>
        <end position="97"/>
    </location>
</feature>
<dbReference type="InterPro" id="IPR008984">
    <property type="entry name" value="SMAD_FHA_dom_sf"/>
</dbReference>
<evidence type="ECO:0000256" key="1">
    <source>
        <dbReference type="SAM" id="MobiDB-lite"/>
    </source>
</evidence>
<proteinExistence type="predicted"/>
<keyword evidence="4" id="KW-1185">Reference proteome</keyword>
<reference evidence="3" key="1">
    <citation type="submission" date="2019-08" db="EMBL/GenBank/DDBJ databases">
        <title>The improved chromosome-level genome for the pearl oyster Pinctada fucata martensii using PacBio sequencing and Hi-C.</title>
        <authorList>
            <person name="Zheng Z."/>
        </authorList>
    </citation>
    <scope>NUCLEOTIDE SEQUENCE</scope>
    <source>
        <strain evidence="3">ZZ-2019</strain>
        <tissue evidence="3">Adductor muscle</tissue>
    </source>
</reference>
<evidence type="ECO:0000313" key="3">
    <source>
        <dbReference type="EMBL" id="KAK3100264.1"/>
    </source>
</evidence>
<dbReference type="SMART" id="SM00240">
    <property type="entry name" value="FHA"/>
    <property type="match status" value="1"/>
</dbReference>
<organism evidence="3 4">
    <name type="scientific">Pinctada imbricata</name>
    <name type="common">Atlantic pearl-oyster</name>
    <name type="synonym">Pinctada martensii</name>
    <dbReference type="NCBI Taxonomy" id="66713"/>
    <lineage>
        <taxon>Eukaryota</taxon>
        <taxon>Metazoa</taxon>
        <taxon>Spiralia</taxon>
        <taxon>Lophotrochozoa</taxon>
        <taxon>Mollusca</taxon>
        <taxon>Bivalvia</taxon>
        <taxon>Autobranchia</taxon>
        <taxon>Pteriomorphia</taxon>
        <taxon>Pterioida</taxon>
        <taxon>Pterioidea</taxon>
        <taxon>Pteriidae</taxon>
        <taxon>Pinctada</taxon>
    </lineage>
</organism>
<evidence type="ECO:0000259" key="2">
    <source>
        <dbReference type="PROSITE" id="PS50006"/>
    </source>
</evidence>
<accession>A0AA89BXJ8</accession>
<dbReference type="Gene3D" id="2.60.200.20">
    <property type="match status" value="1"/>
</dbReference>
<comment type="caution">
    <text evidence="3">The sequence shown here is derived from an EMBL/GenBank/DDBJ whole genome shotgun (WGS) entry which is preliminary data.</text>
</comment>
<dbReference type="PROSITE" id="PS50006">
    <property type="entry name" value="FHA_DOMAIN"/>
    <property type="match status" value="1"/>
</dbReference>
<gene>
    <name evidence="3" type="ORF">FSP39_017107</name>
</gene>
<dbReference type="SUPFAM" id="SSF49879">
    <property type="entry name" value="SMAD/FHA domain"/>
    <property type="match status" value="1"/>
</dbReference>
<dbReference type="Pfam" id="PF00498">
    <property type="entry name" value="FHA"/>
    <property type="match status" value="1"/>
</dbReference>
<sequence>MPSVSERLNDSGQTMHHLRRVGPPATKAGVVDIMDFRKVTSIIGRNGNVVDFYLDSSDNVQCHLLSRQHARVVRLQDNQHKLFDDSLNGVFVNHVKISGLQKCSLFDPLGAVILSEGDLVTFGHMMGNKLAVGIRVRQPDSEYQFIVSLFTRVNFLYFFEEGALT</sequence>
<dbReference type="AlphaFoldDB" id="A0AA89BXJ8"/>